<evidence type="ECO:0000313" key="4">
    <source>
        <dbReference type="EMBL" id="DAE03648.1"/>
    </source>
</evidence>
<protein>
    <submittedName>
        <fullName evidence="4">Zinc-ribbon domain protein</fullName>
    </submittedName>
</protein>
<dbReference type="EMBL" id="BK015370">
    <property type="protein sequence ID" value="DAE03648.1"/>
    <property type="molecule type" value="Genomic_DNA"/>
</dbReference>
<dbReference type="InterPro" id="IPR026870">
    <property type="entry name" value="Zinc_ribbon_dom"/>
</dbReference>
<evidence type="ECO:0000259" key="2">
    <source>
        <dbReference type="Pfam" id="PF13240"/>
    </source>
</evidence>
<sequence length="196" mass="22069">MSQFCTNCGKQLTNNASFCTNCGTKISTIQRGICKEYKFTSMHGGRCIVILDNDKLTIRRKGVRSFAKHGLKGDKTIMLKQISSIQLKEAGLTTGYIQFVIIGSQESKGGLKQALEDENSIVFGGTFDDKTLNRNAREIKSYIEQFNSIKPVESGVTNIIKNDDKYDKLKKLKDLLDNNIINQEEFEKEKSKLLNN</sequence>
<dbReference type="Pfam" id="PF14472">
    <property type="entry name" value="DUF4429"/>
    <property type="match status" value="1"/>
</dbReference>
<reference evidence="4" key="1">
    <citation type="journal article" date="2021" name="Proc. Natl. Acad. Sci. U.S.A.">
        <title>A Catalog of Tens of Thousands of Viruses from Human Metagenomes Reveals Hidden Associations with Chronic Diseases.</title>
        <authorList>
            <person name="Tisza M.J."/>
            <person name="Buck C.B."/>
        </authorList>
    </citation>
    <scope>NUCLEOTIDE SEQUENCE</scope>
    <source>
        <strain evidence="4">CtMYJ33</strain>
    </source>
</reference>
<feature type="domain" description="DUF4429" evidence="3">
    <location>
        <begin position="51"/>
        <end position="123"/>
    </location>
</feature>
<organism evidence="4">
    <name type="scientific">Siphoviridae sp. ctMYJ33</name>
    <dbReference type="NCBI Taxonomy" id="2825461"/>
    <lineage>
        <taxon>Viruses</taxon>
        <taxon>Duplodnaviria</taxon>
        <taxon>Heunggongvirae</taxon>
        <taxon>Uroviricota</taxon>
        <taxon>Caudoviricetes</taxon>
    </lineage>
</organism>
<accession>A0A8S5PAE6</accession>
<feature type="domain" description="Zinc-ribbon" evidence="2">
    <location>
        <begin position="4"/>
        <end position="26"/>
    </location>
</feature>
<dbReference type="InterPro" id="IPR027860">
    <property type="entry name" value="DUF4429"/>
</dbReference>
<dbReference type="Pfam" id="PF09851">
    <property type="entry name" value="SHOCT"/>
    <property type="match status" value="1"/>
</dbReference>
<proteinExistence type="predicted"/>
<feature type="domain" description="SHOCT" evidence="1">
    <location>
        <begin position="167"/>
        <end position="194"/>
    </location>
</feature>
<evidence type="ECO:0000259" key="3">
    <source>
        <dbReference type="Pfam" id="PF14472"/>
    </source>
</evidence>
<evidence type="ECO:0000259" key="1">
    <source>
        <dbReference type="Pfam" id="PF09851"/>
    </source>
</evidence>
<name>A0A8S5PAE6_9CAUD</name>
<dbReference type="Pfam" id="PF13240">
    <property type="entry name" value="Zn_Ribbon_1"/>
    <property type="match status" value="1"/>
</dbReference>
<dbReference type="InterPro" id="IPR018649">
    <property type="entry name" value="SHOCT"/>
</dbReference>